<protein>
    <submittedName>
        <fullName evidence="1">Uncharacterized protein</fullName>
    </submittedName>
</protein>
<feature type="non-terminal residue" evidence="1">
    <location>
        <position position="1"/>
    </location>
</feature>
<evidence type="ECO:0000313" key="1">
    <source>
        <dbReference type="EMBL" id="CAG7826338.1"/>
    </source>
</evidence>
<dbReference type="OrthoDB" id="248387at2759"/>
<reference evidence="1" key="1">
    <citation type="submission" date="2021-06" db="EMBL/GenBank/DDBJ databases">
        <authorList>
            <person name="Hodson N. C."/>
            <person name="Mongue J. A."/>
            <person name="Jaron S. K."/>
        </authorList>
    </citation>
    <scope>NUCLEOTIDE SEQUENCE</scope>
</reference>
<keyword evidence="2" id="KW-1185">Reference proteome</keyword>
<dbReference type="InterPro" id="IPR051167">
    <property type="entry name" value="Prolyl_oligopep/macrocyclase"/>
</dbReference>
<dbReference type="GO" id="GO:0070012">
    <property type="term" value="F:oligopeptidase activity"/>
    <property type="evidence" value="ECO:0007669"/>
    <property type="project" value="TreeGrafter"/>
</dbReference>
<name>A0A8J2L6Z5_9HEXA</name>
<sequence>MKYMLDIRSLRDGSLLQEIDFQVGNILEFHLENKTSNEFFFKLQSCISPGLIYHCKSSGQVTCEIIKTIKPGSTDLSNIILEHVFYRSKDGTRVPMNIVRHQ</sequence>
<dbReference type="PANTHER" id="PTHR42881:SF2">
    <property type="entry name" value="PROLYL ENDOPEPTIDASE"/>
    <property type="match status" value="1"/>
</dbReference>
<dbReference type="AlphaFoldDB" id="A0A8J2L6Z5"/>
<gene>
    <name evidence="1" type="ORF">AFUS01_LOCUS36394</name>
</gene>
<comment type="caution">
    <text evidence="1">The sequence shown here is derived from an EMBL/GenBank/DDBJ whole genome shotgun (WGS) entry which is preliminary data.</text>
</comment>
<dbReference type="EMBL" id="CAJVCH010539433">
    <property type="protein sequence ID" value="CAG7826338.1"/>
    <property type="molecule type" value="Genomic_DNA"/>
</dbReference>
<dbReference type="Proteomes" id="UP000708208">
    <property type="component" value="Unassembled WGS sequence"/>
</dbReference>
<evidence type="ECO:0000313" key="2">
    <source>
        <dbReference type="Proteomes" id="UP000708208"/>
    </source>
</evidence>
<dbReference type="GO" id="GO:0005829">
    <property type="term" value="C:cytosol"/>
    <property type="evidence" value="ECO:0007669"/>
    <property type="project" value="TreeGrafter"/>
</dbReference>
<accession>A0A8J2L6Z5</accession>
<proteinExistence type="predicted"/>
<organism evidence="1 2">
    <name type="scientific">Allacma fusca</name>
    <dbReference type="NCBI Taxonomy" id="39272"/>
    <lineage>
        <taxon>Eukaryota</taxon>
        <taxon>Metazoa</taxon>
        <taxon>Ecdysozoa</taxon>
        <taxon>Arthropoda</taxon>
        <taxon>Hexapoda</taxon>
        <taxon>Collembola</taxon>
        <taxon>Symphypleona</taxon>
        <taxon>Sminthuridae</taxon>
        <taxon>Allacma</taxon>
    </lineage>
</organism>
<dbReference type="PANTHER" id="PTHR42881">
    <property type="entry name" value="PROLYL ENDOPEPTIDASE"/>
    <property type="match status" value="1"/>
</dbReference>